<evidence type="ECO:0000313" key="2">
    <source>
        <dbReference type="Proteomes" id="UP000269154"/>
    </source>
</evidence>
<accession>A0A3N6QYD5</accession>
<keyword evidence="1" id="KW-0489">Methyltransferase</keyword>
<evidence type="ECO:0000313" key="1">
    <source>
        <dbReference type="EMBL" id="RQH50927.1"/>
    </source>
</evidence>
<sequence>MTKEYRYKSKNPNHPYVKEYIHQITEGGTGFVWEEFQNKVLQNCQTIYDCGCGLGRLFHNLSHADVIVAAELDPPRFKHAVLKAKAIVEKNSELEAMLDQRGDKYDALLDEIDKKEYHFGNFHLFNNSMTEVEPLREYAPFDTIISGQVFPHVTFDLVQGALSAFYSLLKSEGILTIFTTKTKGEPLQHLKSKRDGSPLLKIGRKEFADVFKSEMGKVLPIRYYSFDLFKSILQNPFSESMKEIFAEEFATASSEVNPSFQIIDWVVYRGEQVNGFYEDYDRAQKLLGIQCPIQPRDFAKSEFDERTVKLLRSFAAWIESSINKYDWKEGLLTDMMILAKKAK</sequence>
<comment type="caution">
    <text evidence="1">The sequence shown here is derived from an EMBL/GenBank/DDBJ whole genome shotgun (WGS) entry which is preliminary data.</text>
</comment>
<keyword evidence="1" id="KW-0808">Transferase</keyword>
<dbReference type="GO" id="GO:0032259">
    <property type="term" value="P:methylation"/>
    <property type="evidence" value="ECO:0007669"/>
    <property type="project" value="UniProtKB-KW"/>
</dbReference>
<keyword evidence="2" id="KW-1185">Reference proteome</keyword>
<dbReference type="CDD" id="cd02440">
    <property type="entry name" value="AdoMet_MTases"/>
    <property type="match status" value="1"/>
</dbReference>
<name>A0A3N6QYD5_9CYAN</name>
<proteinExistence type="predicted"/>
<dbReference type="RefSeq" id="WP_124145385.1">
    <property type="nucleotide sequence ID" value="NZ_CAWOKI010000082.1"/>
</dbReference>
<dbReference type="Gene3D" id="3.40.50.150">
    <property type="entry name" value="Vaccinia Virus protein VP39"/>
    <property type="match status" value="1"/>
</dbReference>
<dbReference type="AlphaFoldDB" id="A0A3N6QYD5"/>
<dbReference type="EMBL" id="RCBY01000021">
    <property type="protein sequence ID" value="RQH50927.1"/>
    <property type="molecule type" value="Genomic_DNA"/>
</dbReference>
<protein>
    <submittedName>
        <fullName evidence="1">Class I SAM-dependent methyltransferase</fullName>
    </submittedName>
</protein>
<dbReference type="Proteomes" id="UP000269154">
    <property type="component" value="Unassembled WGS sequence"/>
</dbReference>
<organism evidence="1 2">
    <name type="scientific">Okeania hirsuta</name>
    <dbReference type="NCBI Taxonomy" id="1458930"/>
    <lineage>
        <taxon>Bacteria</taxon>
        <taxon>Bacillati</taxon>
        <taxon>Cyanobacteriota</taxon>
        <taxon>Cyanophyceae</taxon>
        <taxon>Oscillatoriophycideae</taxon>
        <taxon>Oscillatoriales</taxon>
        <taxon>Microcoleaceae</taxon>
        <taxon>Okeania</taxon>
    </lineage>
</organism>
<gene>
    <name evidence="1" type="ORF">D5R40_06060</name>
</gene>
<reference evidence="1 2" key="1">
    <citation type="journal article" date="2018" name="ACS Chem. Biol.">
        <title>Ketoreductase domain dysfunction expands chemodiversity: malyngamide biosynthesis in the cyanobacterium Okeania hirsuta.</title>
        <authorList>
            <person name="Moss N.A."/>
            <person name="Leao T."/>
            <person name="Rankin M."/>
            <person name="McCullough T.M."/>
            <person name="Qu P."/>
            <person name="Korobeynikov A."/>
            <person name="Smith J.L."/>
            <person name="Gerwick L."/>
            <person name="Gerwick W.H."/>
        </authorList>
    </citation>
    <scope>NUCLEOTIDE SEQUENCE [LARGE SCALE GENOMIC DNA]</scope>
    <source>
        <strain evidence="1 2">PAB10Feb10-1</strain>
    </source>
</reference>
<dbReference type="SUPFAM" id="SSF53335">
    <property type="entry name" value="S-adenosyl-L-methionine-dependent methyltransferases"/>
    <property type="match status" value="1"/>
</dbReference>
<dbReference type="InterPro" id="IPR029063">
    <property type="entry name" value="SAM-dependent_MTases_sf"/>
</dbReference>
<dbReference type="GO" id="GO:0008168">
    <property type="term" value="F:methyltransferase activity"/>
    <property type="evidence" value="ECO:0007669"/>
    <property type="project" value="UniProtKB-KW"/>
</dbReference>